<dbReference type="AlphaFoldDB" id="A0A7L7KTD4"/>
<dbReference type="InterPro" id="IPR036249">
    <property type="entry name" value="Thioredoxin-like_sf"/>
</dbReference>
<accession>A0A7L7KTD4</accession>
<proteinExistence type="predicted"/>
<organism evidence="1 2">
    <name type="scientific">Candidatus Xianfuyuplasma coldseepsis</name>
    <dbReference type="NCBI Taxonomy" id="2782163"/>
    <lineage>
        <taxon>Bacteria</taxon>
        <taxon>Bacillati</taxon>
        <taxon>Mycoplasmatota</taxon>
        <taxon>Mollicutes</taxon>
        <taxon>Candidatus Izemoplasmatales</taxon>
        <taxon>Candidatus Izemoplasmataceae</taxon>
        <taxon>Candidatus Xianfuyuplasma</taxon>
    </lineage>
</organism>
<evidence type="ECO:0000313" key="1">
    <source>
        <dbReference type="EMBL" id="QMS85018.1"/>
    </source>
</evidence>
<dbReference type="Gene3D" id="3.40.30.10">
    <property type="entry name" value="Glutaredoxin"/>
    <property type="match status" value="1"/>
</dbReference>
<dbReference type="KEGG" id="xcl:G4Z02_04365"/>
<dbReference type="Proteomes" id="UP000514720">
    <property type="component" value="Chromosome"/>
</dbReference>
<keyword evidence="2" id="KW-1185">Reference proteome</keyword>
<protein>
    <submittedName>
        <fullName evidence="1">(2Fe-2S) ferredoxin domain-containing protein</fullName>
    </submittedName>
</protein>
<gene>
    <name evidence="1" type="ORF">G4Z02_04365</name>
</gene>
<dbReference type="CDD" id="cd02980">
    <property type="entry name" value="TRX_Fd_family"/>
    <property type="match status" value="1"/>
</dbReference>
<dbReference type="SUPFAM" id="SSF52833">
    <property type="entry name" value="Thioredoxin-like"/>
    <property type="match status" value="1"/>
</dbReference>
<reference evidence="1 2" key="1">
    <citation type="submission" date="2020-02" db="EMBL/GenBank/DDBJ databases">
        <authorList>
            <person name="Zheng R.K."/>
            <person name="Sun C.M."/>
        </authorList>
    </citation>
    <scope>NUCLEOTIDE SEQUENCE [LARGE SCALE GENOMIC DNA]</scope>
    <source>
        <strain evidence="2">zrk13</strain>
    </source>
</reference>
<sequence length="121" mass="13263">MKSLDDLKKIRDAAQRKVTMRGKNEGTRILVGMATCGISAGARPVMNKLVEDIAEKDIPNVTVTPVGCIGECAIEPIVEVLEGEKRTTYCRVDVDVAERIINEHIIGGKVVQDNLIGKYRL</sequence>
<name>A0A7L7KTD4_9MOLU</name>
<dbReference type="RefSeq" id="WP_258878644.1">
    <property type="nucleotide sequence ID" value="NZ_CP048914.1"/>
</dbReference>
<evidence type="ECO:0000313" key="2">
    <source>
        <dbReference type="Proteomes" id="UP000514720"/>
    </source>
</evidence>
<dbReference type="EMBL" id="CP048914">
    <property type="protein sequence ID" value="QMS85018.1"/>
    <property type="molecule type" value="Genomic_DNA"/>
</dbReference>